<dbReference type="InterPro" id="IPR007588">
    <property type="entry name" value="Znf_FLYWCH"/>
</dbReference>
<evidence type="ECO:0000256" key="5">
    <source>
        <dbReference type="SAM" id="MobiDB-lite"/>
    </source>
</evidence>
<dbReference type="Gene3D" id="2.20.25.240">
    <property type="match status" value="1"/>
</dbReference>
<protein>
    <recommendedName>
        <fullName evidence="6">FLYWCH-type domain-containing protein</fullName>
    </recommendedName>
</protein>
<feature type="domain" description="FLYWCH-type" evidence="6">
    <location>
        <begin position="163"/>
        <end position="220"/>
    </location>
</feature>
<dbReference type="GO" id="GO:0002119">
    <property type="term" value="P:nematode larval development"/>
    <property type="evidence" value="ECO:0007669"/>
    <property type="project" value="UniProtKB-ARBA"/>
</dbReference>
<evidence type="ECO:0000256" key="1">
    <source>
        <dbReference type="ARBA" id="ARBA00022723"/>
    </source>
</evidence>
<dbReference type="EMBL" id="DS268469">
    <property type="protein sequence ID" value="EFP07958.1"/>
    <property type="molecule type" value="Genomic_DNA"/>
</dbReference>
<sequence>MSTDCSSPSPPATSGLQAPTLPEAPEIQMEVEEASPGASEASPEAPTAPATPESPDSSPGSPDEGMDVTEGEPSTSDATAVVPHPGNIDMAEVFRVRFLFSQNFSVKFDQKLISIFQNNQLALQALITGGTLSDNPTLAISKLFSAVGLLPQVKTEPGAPEPKKARLKVFSNGFFMTFDKISSCKMKHFWRCEYKNTCKARMHTDIESEKIVTYIHDHNHTPPTPEEVRLYGIDPTSVERNRVYIVGNVADTNARRKIRKQVADREAAAKRLEEQKKAELQKQQNEATIKAAQEAYARAISSGAISGGAISQRSPMAAAASLLQSASTATAPINPHALLLAQLPYLNQGMARNEIPGMHNPAFMASNMSMPSSSPPVPPPNVYSSPLVIQSEVADAPAAAPVSNQPSTSNRPLDPMMPDPDMLAHPLFEPTFQIARQLRKMWSGVPKRYPRPADTPTDHFDFYVAKYDGGLEHLYNLIRLERRDEAHMKNALERFFNEEFVGPLLFKVSPKICIAFNKPMLDTWENNQFFLVDTRIPSCWKMMYVDDQCD</sequence>
<name>E3MRI5_CAERE</name>
<dbReference type="GO" id="GO:0045892">
    <property type="term" value="P:negative regulation of DNA-templated transcription"/>
    <property type="evidence" value="ECO:0007669"/>
    <property type="project" value="UniProtKB-ARBA"/>
</dbReference>
<dbReference type="FunCoup" id="E3MRI5">
    <property type="interactions" value="1542"/>
</dbReference>
<feature type="compositionally biased region" description="Polar residues" evidence="5">
    <location>
        <begin position="1"/>
        <end position="17"/>
    </location>
</feature>
<feature type="coiled-coil region" evidence="4">
    <location>
        <begin position="255"/>
        <end position="295"/>
    </location>
</feature>
<dbReference type="OrthoDB" id="5806173at2759"/>
<dbReference type="GO" id="GO:0043565">
    <property type="term" value="F:sequence-specific DNA binding"/>
    <property type="evidence" value="ECO:0007669"/>
    <property type="project" value="TreeGrafter"/>
</dbReference>
<dbReference type="GO" id="GO:0003700">
    <property type="term" value="F:DNA-binding transcription factor activity"/>
    <property type="evidence" value="ECO:0007669"/>
    <property type="project" value="TreeGrafter"/>
</dbReference>
<evidence type="ECO:0000256" key="4">
    <source>
        <dbReference type="SAM" id="Coils"/>
    </source>
</evidence>
<reference evidence="7" key="1">
    <citation type="submission" date="2007-07" db="EMBL/GenBank/DDBJ databases">
        <title>PCAP assembly of the Caenorhabditis remanei genome.</title>
        <authorList>
            <consortium name="The Caenorhabditis remanei Sequencing Consortium"/>
            <person name="Wilson R.K."/>
        </authorList>
    </citation>
    <scope>NUCLEOTIDE SEQUENCE [LARGE SCALE GENOMIC DNA]</scope>
    <source>
        <strain evidence="7">PB4641</strain>
    </source>
</reference>
<feature type="compositionally biased region" description="Low complexity" evidence="5">
    <location>
        <begin position="34"/>
        <end position="63"/>
    </location>
</feature>
<dbReference type="Proteomes" id="UP000008281">
    <property type="component" value="Unassembled WGS sequence"/>
</dbReference>
<dbReference type="PANTHER" id="PTHR37975">
    <property type="entry name" value="FLYWCH ZINC FINGER TRANSCRIPTION FACTOR HOMOLOG"/>
    <property type="match status" value="1"/>
</dbReference>
<evidence type="ECO:0000313" key="8">
    <source>
        <dbReference type="Proteomes" id="UP000008281"/>
    </source>
</evidence>
<keyword evidence="1" id="KW-0479">Metal-binding</keyword>
<dbReference type="FunFam" id="2.20.25.240:FF:000002">
    <property type="entry name" value="FLYWCH zinc finger transcription factor homolog"/>
    <property type="match status" value="1"/>
</dbReference>
<gene>
    <name evidence="7" type="ORF">CRE_14149</name>
</gene>
<dbReference type="PANTHER" id="PTHR37975:SF2">
    <property type="entry name" value="FLYWCH TRANSCRIPTION FACTOR 1"/>
    <property type="match status" value="1"/>
</dbReference>
<dbReference type="STRING" id="31234.E3MRI5"/>
<accession>E3MRI5</accession>
<evidence type="ECO:0000256" key="2">
    <source>
        <dbReference type="ARBA" id="ARBA00022771"/>
    </source>
</evidence>
<dbReference type="InParanoid" id="E3MRI5"/>
<dbReference type="AlphaFoldDB" id="E3MRI5"/>
<keyword evidence="3" id="KW-0862">Zinc</keyword>
<proteinExistence type="predicted"/>
<dbReference type="HOGENOM" id="CLU_550096_0_0_1"/>
<dbReference type="InterPro" id="IPR052887">
    <property type="entry name" value="FLYWCH-type_ZF"/>
</dbReference>
<organism evidence="8">
    <name type="scientific">Caenorhabditis remanei</name>
    <name type="common">Caenorhabditis vulgaris</name>
    <dbReference type="NCBI Taxonomy" id="31234"/>
    <lineage>
        <taxon>Eukaryota</taxon>
        <taxon>Metazoa</taxon>
        <taxon>Ecdysozoa</taxon>
        <taxon>Nematoda</taxon>
        <taxon>Chromadorea</taxon>
        <taxon>Rhabditida</taxon>
        <taxon>Rhabditina</taxon>
        <taxon>Rhabditomorpha</taxon>
        <taxon>Rhabditoidea</taxon>
        <taxon>Rhabditidae</taxon>
        <taxon>Peloderinae</taxon>
        <taxon>Caenorhabditis</taxon>
    </lineage>
</organism>
<evidence type="ECO:0000259" key="6">
    <source>
        <dbReference type="Pfam" id="PF04500"/>
    </source>
</evidence>
<evidence type="ECO:0000256" key="3">
    <source>
        <dbReference type="ARBA" id="ARBA00022833"/>
    </source>
</evidence>
<dbReference type="eggNOG" id="ENOG502T0QV">
    <property type="taxonomic scope" value="Eukaryota"/>
</dbReference>
<dbReference type="GO" id="GO:0008270">
    <property type="term" value="F:zinc ion binding"/>
    <property type="evidence" value="ECO:0007669"/>
    <property type="project" value="UniProtKB-KW"/>
</dbReference>
<dbReference type="GO" id="GO:0005634">
    <property type="term" value="C:nucleus"/>
    <property type="evidence" value="ECO:0007669"/>
    <property type="project" value="TreeGrafter"/>
</dbReference>
<dbReference type="Pfam" id="PF04500">
    <property type="entry name" value="FLYWCH"/>
    <property type="match status" value="1"/>
</dbReference>
<keyword evidence="2" id="KW-0863">Zinc-finger</keyword>
<evidence type="ECO:0000313" key="7">
    <source>
        <dbReference type="EMBL" id="EFP07958.1"/>
    </source>
</evidence>
<keyword evidence="8" id="KW-1185">Reference proteome</keyword>
<feature type="region of interest" description="Disordered" evidence="5">
    <location>
        <begin position="1"/>
        <end position="83"/>
    </location>
</feature>
<keyword evidence="4" id="KW-0175">Coiled coil</keyword>